<dbReference type="AlphaFoldDB" id="B0E077"/>
<accession>B0E077</accession>
<feature type="region of interest" description="Disordered" evidence="1">
    <location>
        <begin position="386"/>
        <end position="424"/>
    </location>
</feature>
<name>B0E077_LACBS</name>
<gene>
    <name evidence="2" type="ORF">LACBIDRAFT_334760</name>
</gene>
<dbReference type="EMBL" id="DS547159">
    <property type="protein sequence ID" value="EDQ99775.1"/>
    <property type="molecule type" value="Genomic_DNA"/>
</dbReference>
<evidence type="ECO:0000313" key="3">
    <source>
        <dbReference type="Proteomes" id="UP000001194"/>
    </source>
</evidence>
<feature type="compositionally biased region" description="Polar residues" evidence="1">
    <location>
        <begin position="392"/>
        <end position="408"/>
    </location>
</feature>
<evidence type="ECO:0000313" key="2">
    <source>
        <dbReference type="EMBL" id="EDQ99775.1"/>
    </source>
</evidence>
<dbReference type="InParanoid" id="B0E077"/>
<dbReference type="Proteomes" id="UP000001194">
    <property type="component" value="Unassembled WGS sequence"/>
</dbReference>
<organism evidence="3">
    <name type="scientific">Laccaria bicolor (strain S238N-H82 / ATCC MYA-4686)</name>
    <name type="common">Bicoloured deceiver</name>
    <name type="synonym">Laccaria laccata var. bicolor</name>
    <dbReference type="NCBI Taxonomy" id="486041"/>
    <lineage>
        <taxon>Eukaryota</taxon>
        <taxon>Fungi</taxon>
        <taxon>Dikarya</taxon>
        <taxon>Basidiomycota</taxon>
        <taxon>Agaricomycotina</taxon>
        <taxon>Agaricomycetes</taxon>
        <taxon>Agaricomycetidae</taxon>
        <taxon>Agaricales</taxon>
        <taxon>Agaricineae</taxon>
        <taxon>Hydnangiaceae</taxon>
        <taxon>Laccaria</taxon>
    </lineage>
</organism>
<reference evidence="2 3" key="1">
    <citation type="journal article" date="2008" name="Nature">
        <title>The genome of Laccaria bicolor provides insights into mycorrhizal symbiosis.</title>
        <authorList>
            <person name="Martin F."/>
            <person name="Aerts A."/>
            <person name="Ahren D."/>
            <person name="Brun A."/>
            <person name="Danchin E.G.J."/>
            <person name="Duchaussoy F."/>
            <person name="Gibon J."/>
            <person name="Kohler A."/>
            <person name="Lindquist E."/>
            <person name="Pereda V."/>
            <person name="Salamov A."/>
            <person name="Shapiro H.J."/>
            <person name="Wuyts J."/>
            <person name="Blaudez D."/>
            <person name="Buee M."/>
            <person name="Brokstein P."/>
            <person name="Canbaeck B."/>
            <person name="Cohen D."/>
            <person name="Courty P.E."/>
            <person name="Coutinho P.M."/>
            <person name="Delaruelle C."/>
            <person name="Detter J.C."/>
            <person name="Deveau A."/>
            <person name="DiFazio S."/>
            <person name="Duplessis S."/>
            <person name="Fraissinet-Tachet L."/>
            <person name="Lucic E."/>
            <person name="Frey-Klett P."/>
            <person name="Fourrey C."/>
            <person name="Feussner I."/>
            <person name="Gay G."/>
            <person name="Grimwood J."/>
            <person name="Hoegger P.J."/>
            <person name="Jain P."/>
            <person name="Kilaru S."/>
            <person name="Labbe J."/>
            <person name="Lin Y.C."/>
            <person name="Legue V."/>
            <person name="Le Tacon F."/>
            <person name="Marmeisse R."/>
            <person name="Melayah D."/>
            <person name="Montanini B."/>
            <person name="Muratet M."/>
            <person name="Nehls U."/>
            <person name="Niculita-Hirzel H."/>
            <person name="Oudot-Le Secq M.P."/>
            <person name="Peter M."/>
            <person name="Quesneville H."/>
            <person name="Rajashekar B."/>
            <person name="Reich M."/>
            <person name="Rouhier N."/>
            <person name="Schmutz J."/>
            <person name="Yin T."/>
            <person name="Chalot M."/>
            <person name="Henrissat B."/>
            <person name="Kuees U."/>
            <person name="Lucas S."/>
            <person name="Van de Peer Y."/>
            <person name="Podila G.K."/>
            <person name="Polle A."/>
            <person name="Pukkila P.J."/>
            <person name="Richardson P.M."/>
            <person name="Rouze P."/>
            <person name="Sanders I.R."/>
            <person name="Stajich J.E."/>
            <person name="Tunlid A."/>
            <person name="Tuskan G."/>
            <person name="Grigoriev I.V."/>
        </authorList>
    </citation>
    <scope>NUCLEOTIDE SEQUENCE [LARGE SCALE GENOMIC DNA]</scope>
    <source>
        <strain evidence="3">S238N-H82 / ATCC MYA-4686</strain>
    </source>
</reference>
<dbReference type="GeneID" id="6085253"/>
<dbReference type="RefSeq" id="XP_001889611.1">
    <property type="nucleotide sequence ID" value="XM_001889576.1"/>
</dbReference>
<keyword evidence="3" id="KW-1185">Reference proteome</keyword>
<protein>
    <submittedName>
        <fullName evidence="2">Predicted protein</fullName>
    </submittedName>
</protein>
<proteinExistence type="predicted"/>
<dbReference type="HOGENOM" id="CLU_647354_0_0_1"/>
<sequence length="424" mass="46426">MTRNKTIVFVGVAPSFSLEDARGITQRIDKGTTIYLASQQPNPVPSAGPIRVYASPCPNQDNVFAAPSGGKTLQMLAFLCQTIVTNDSHGNSLVQLTISSTKTRLSEFTTTHQRKRVTLEGSRAKLFTRTRRAWRSICHLAVFDKGTKKDEGGDPYAIGATTKASVQWVECVRGLWGDGAGGKACTDGIIKLAPSSVEWALVTTLRIIRGVRVTVSRWEGITRILGDRNATSYLPNADCLALGAFNYKEHMPLSCPVIFRAFNSHVTVNSLAGNKRRPAEQFQAVEDKVQFEPSAARYDVGNVSDTPCAVSNVGPPKSVTTYDRRRDDYDRGSEVLPIVSNAGSRTGHLCTTGVSCVWHDMSAPSRPRVNWLALCRIRDERTCSRRGAAPFSESSPPVFTGSKSQTTGRNRRRPSRNLRQSDTC</sequence>
<dbReference type="KEGG" id="lbc:LACBIDRAFT_334760"/>
<evidence type="ECO:0000256" key="1">
    <source>
        <dbReference type="SAM" id="MobiDB-lite"/>
    </source>
</evidence>